<feature type="domain" description="Aconitase/3-isopropylmalate dehydratase large subunit alpha/beta/alpha" evidence="5">
    <location>
        <begin position="2"/>
        <end position="67"/>
    </location>
</feature>
<feature type="non-terminal residue" evidence="6">
    <location>
        <position position="1"/>
    </location>
</feature>
<keyword evidence="4" id="KW-0456">Lyase</keyword>
<dbReference type="PANTHER" id="PTHR43822:SF16">
    <property type="entry name" value="3-ISOPROPYLMALATE DEHYDRATASE LARGE SUBUNIT 2"/>
    <property type="match status" value="1"/>
</dbReference>
<evidence type="ECO:0000256" key="2">
    <source>
        <dbReference type="ARBA" id="ARBA00023004"/>
    </source>
</evidence>
<dbReference type="EMBL" id="BARU01011554">
    <property type="protein sequence ID" value="GAH31684.1"/>
    <property type="molecule type" value="Genomic_DNA"/>
</dbReference>
<dbReference type="PANTHER" id="PTHR43822">
    <property type="entry name" value="HOMOACONITASE, MITOCHONDRIAL-RELATED"/>
    <property type="match status" value="1"/>
</dbReference>
<dbReference type="Pfam" id="PF00330">
    <property type="entry name" value="Aconitase"/>
    <property type="match status" value="1"/>
</dbReference>
<name>X1FQN9_9ZZZZ</name>
<reference evidence="6" key="1">
    <citation type="journal article" date="2014" name="Front. Microbiol.">
        <title>High frequency of phylogenetically diverse reductive dehalogenase-homologous genes in deep subseafloor sedimentary metagenomes.</title>
        <authorList>
            <person name="Kawai M."/>
            <person name="Futagami T."/>
            <person name="Toyoda A."/>
            <person name="Takaki Y."/>
            <person name="Nishi S."/>
            <person name="Hori S."/>
            <person name="Arai W."/>
            <person name="Tsubouchi T."/>
            <person name="Morono Y."/>
            <person name="Uchiyama I."/>
            <person name="Ito T."/>
            <person name="Fujiyama A."/>
            <person name="Inagaki F."/>
            <person name="Takami H."/>
        </authorList>
    </citation>
    <scope>NUCLEOTIDE SEQUENCE</scope>
    <source>
        <strain evidence="6">Expedition CK06-06</strain>
    </source>
</reference>
<dbReference type="Gene3D" id="3.30.499.10">
    <property type="entry name" value="Aconitase, domain 3"/>
    <property type="match status" value="1"/>
</dbReference>
<dbReference type="InterPro" id="IPR001030">
    <property type="entry name" value="Acoase/IPM_deHydtase_lsu_aba"/>
</dbReference>
<sequence length="76" mass="7660">IEIFLNAGAVVTNSTCGACIGGHLGVLGPEDVCISSTNRNFIGRMGAPSSEVFLASPATVAASALKGKISDPREVL</sequence>
<dbReference type="InterPro" id="IPR036008">
    <property type="entry name" value="Aconitase_4Fe-4S_dom"/>
</dbReference>
<keyword evidence="2" id="KW-0408">Iron</keyword>
<dbReference type="GO" id="GO:0016829">
    <property type="term" value="F:lyase activity"/>
    <property type="evidence" value="ECO:0007669"/>
    <property type="project" value="UniProtKB-KW"/>
</dbReference>
<evidence type="ECO:0000256" key="1">
    <source>
        <dbReference type="ARBA" id="ARBA00022723"/>
    </source>
</evidence>
<evidence type="ECO:0000256" key="4">
    <source>
        <dbReference type="ARBA" id="ARBA00023239"/>
    </source>
</evidence>
<dbReference type="InterPro" id="IPR015931">
    <property type="entry name" value="Acnase/IPM_dHydase_lsu_aba_1/3"/>
</dbReference>
<dbReference type="GO" id="GO:0046872">
    <property type="term" value="F:metal ion binding"/>
    <property type="evidence" value="ECO:0007669"/>
    <property type="project" value="UniProtKB-KW"/>
</dbReference>
<dbReference type="AlphaFoldDB" id="X1FQN9"/>
<dbReference type="PROSITE" id="PS01244">
    <property type="entry name" value="ACONITASE_2"/>
    <property type="match status" value="1"/>
</dbReference>
<accession>X1FQN9</accession>
<evidence type="ECO:0000313" key="6">
    <source>
        <dbReference type="EMBL" id="GAH31684.1"/>
    </source>
</evidence>
<dbReference type="InterPro" id="IPR018136">
    <property type="entry name" value="Aconitase_4Fe-4S_BS"/>
</dbReference>
<organism evidence="6">
    <name type="scientific">marine sediment metagenome</name>
    <dbReference type="NCBI Taxonomy" id="412755"/>
    <lineage>
        <taxon>unclassified sequences</taxon>
        <taxon>metagenomes</taxon>
        <taxon>ecological metagenomes</taxon>
    </lineage>
</organism>
<evidence type="ECO:0000256" key="3">
    <source>
        <dbReference type="ARBA" id="ARBA00023014"/>
    </source>
</evidence>
<gene>
    <name evidence="6" type="ORF">S03H2_21651</name>
</gene>
<dbReference type="SUPFAM" id="SSF53732">
    <property type="entry name" value="Aconitase iron-sulfur domain"/>
    <property type="match status" value="1"/>
</dbReference>
<proteinExistence type="predicted"/>
<comment type="caution">
    <text evidence="6">The sequence shown here is derived from an EMBL/GenBank/DDBJ whole genome shotgun (WGS) entry which is preliminary data.</text>
</comment>
<dbReference type="GO" id="GO:0019752">
    <property type="term" value="P:carboxylic acid metabolic process"/>
    <property type="evidence" value="ECO:0007669"/>
    <property type="project" value="UniProtKB-ARBA"/>
</dbReference>
<keyword evidence="1" id="KW-0479">Metal-binding</keyword>
<protein>
    <recommendedName>
        <fullName evidence="5">Aconitase/3-isopropylmalate dehydratase large subunit alpha/beta/alpha domain-containing protein</fullName>
    </recommendedName>
</protein>
<dbReference type="InterPro" id="IPR050067">
    <property type="entry name" value="IPM_dehydratase_rel_enz"/>
</dbReference>
<keyword evidence="3" id="KW-0411">Iron-sulfur</keyword>
<evidence type="ECO:0000259" key="5">
    <source>
        <dbReference type="Pfam" id="PF00330"/>
    </source>
</evidence>
<dbReference type="GO" id="GO:0051536">
    <property type="term" value="F:iron-sulfur cluster binding"/>
    <property type="evidence" value="ECO:0007669"/>
    <property type="project" value="UniProtKB-KW"/>
</dbReference>